<evidence type="ECO:0008006" key="5">
    <source>
        <dbReference type="Google" id="ProtNLM"/>
    </source>
</evidence>
<dbReference type="PROSITE" id="PS51257">
    <property type="entry name" value="PROKAR_LIPOPROTEIN"/>
    <property type="match status" value="1"/>
</dbReference>
<gene>
    <name evidence="3" type="ORF">GCM10023184_40530</name>
</gene>
<name>A0ABP8HNZ6_9BACT</name>
<protein>
    <recommendedName>
        <fullName evidence="5">Type 1 periplasmic binding fold superfamily protein</fullName>
    </recommendedName>
</protein>
<evidence type="ECO:0000256" key="1">
    <source>
        <dbReference type="SAM" id="MobiDB-lite"/>
    </source>
</evidence>
<proteinExistence type="predicted"/>
<evidence type="ECO:0000256" key="2">
    <source>
        <dbReference type="SAM" id="SignalP"/>
    </source>
</evidence>
<keyword evidence="4" id="KW-1185">Reference proteome</keyword>
<sequence>MKQRFLKFGLLAFGAAALTLASCKKDNDDGETNDEEVITTLELTFTPQGGGTALTFDYDDPDGPGGSNPTTDAISLAPNTTYNVSARILNKLANPDEDLTGEVEEESEAHRFYYVPAGNVTVTNLDTDGAGLPLGLASTWTTGAAGAATVQVTLRHYPGNPPNKAANDPVNSPKSATDIEASFPVTIQ</sequence>
<feature type="region of interest" description="Disordered" evidence="1">
    <location>
        <begin position="157"/>
        <end position="188"/>
    </location>
</feature>
<reference evidence="4" key="1">
    <citation type="journal article" date="2019" name="Int. J. Syst. Evol. Microbiol.">
        <title>The Global Catalogue of Microorganisms (GCM) 10K type strain sequencing project: providing services to taxonomists for standard genome sequencing and annotation.</title>
        <authorList>
            <consortium name="The Broad Institute Genomics Platform"/>
            <consortium name="The Broad Institute Genome Sequencing Center for Infectious Disease"/>
            <person name="Wu L."/>
            <person name="Ma J."/>
        </authorList>
    </citation>
    <scope>NUCLEOTIDE SEQUENCE [LARGE SCALE GENOMIC DNA]</scope>
    <source>
        <strain evidence="4">JCM 17919</strain>
    </source>
</reference>
<feature type="signal peptide" evidence="2">
    <location>
        <begin position="1"/>
        <end position="21"/>
    </location>
</feature>
<evidence type="ECO:0000313" key="4">
    <source>
        <dbReference type="Proteomes" id="UP001501725"/>
    </source>
</evidence>
<accession>A0ABP8HNZ6</accession>
<dbReference type="Proteomes" id="UP001501725">
    <property type="component" value="Unassembled WGS sequence"/>
</dbReference>
<organism evidence="3 4">
    <name type="scientific">Flaviaesturariibacter amylovorans</name>
    <dbReference type="NCBI Taxonomy" id="1084520"/>
    <lineage>
        <taxon>Bacteria</taxon>
        <taxon>Pseudomonadati</taxon>
        <taxon>Bacteroidota</taxon>
        <taxon>Chitinophagia</taxon>
        <taxon>Chitinophagales</taxon>
        <taxon>Chitinophagaceae</taxon>
        <taxon>Flaviaestuariibacter</taxon>
    </lineage>
</organism>
<dbReference type="RefSeq" id="WP_345257741.1">
    <property type="nucleotide sequence ID" value="NZ_BAABGY010000016.1"/>
</dbReference>
<evidence type="ECO:0000313" key="3">
    <source>
        <dbReference type="EMBL" id="GAA4341808.1"/>
    </source>
</evidence>
<dbReference type="EMBL" id="BAABGY010000016">
    <property type="protein sequence ID" value="GAA4341808.1"/>
    <property type="molecule type" value="Genomic_DNA"/>
</dbReference>
<feature type="chain" id="PRO_5047398255" description="Type 1 periplasmic binding fold superfamily protein" evidence="2">
    <location>
        <begin position="22"/>
        <end position="188"/>
    </location>
</feature>
<keyword evidence="2" id="KW-0732">Signal</keyword>
<comment type="caution">
    <text evidence="3">The sequence shown here is derived from an EMBL/GenBank/DDBJ whole genome shotgun (WGS) entry which is preliminary data.</text>
</comment>